<dbReference type="Pfam" id="PF01075">
    <property type="entry name" value="Glyco_transf_9"/>
    <property type="match status" value="1"/>
</dbReference>
<dbReference type="CDD" id="cd03789">
    <property type="entry name" value="GT9_LPS_heptosyltransferase"/>
    <property type="match status" value="1"/>
</dbReference>
<evidence type="ECO:0000256" key="1">
    <source>
        <dbReference type="ARBA" id="ARBA00022676"/>
    </source>
</evidence>
<dbReference type="GO" id="GO:0009244">
    <property type="term" value="P:lipopolysaccharide core region biosynthetic process"/>
    <property type="evidence" value="ECO:0007669"/>
    <property type="project" value="TreeGrafter"/>
</dbReference>
<dbReference type="PANTHER" id="PTHR30160">
    <property type="entry name" value="TETRAACYLDISACCHARIDE 4'-KINASE-RELATED"/>
    <property type="match status" value="1"/>
</dbReference>
<dbReference type="SUPFAM" id="SSF53756">
    <property type="entry name" value="UDP-Glycosyltransferase/glycogen phosphorylase"/>
    <property type="match status" value="1"/>
</dbReference>
<dbReference type="Proteomes" id="UP000515733">
    <property type="component" value="Chromosome"/>
</dbReference>
<dbReference type="GO" id="GO:0008713">
    <property type="term" value="F:ADP-heptose-lipopolysaccharide heptosyltransferase activity"/>
    <property type="evidence" value="ECO:0007669"/>
    <property type="project" value="TreeGrafter"/>
</dbReference>
<accession>A0A6S6Y0T2</accession>
<evidence type="ECO:0000313" key="3">
    <source>
        <dbReference type="EMBL" id="CAB1370371.1"/>
    </source>
</evidence>
<keyword evidence="4" id="KW-1185">Reference proteome</keyword>
<sequence>MAAPRSILFIVVSRIGDTLFATPAIRAVAQAYPEAEITVLGHPNRAEVFRHLPFVTQVGTITKHSAPWRGWLGGKAYDLALVYNFDQPLVAYALRVARQVVAFRQQDAALNRRLHRCVEPPAFQSEHAVRQLLRLPAALGVAPDGLRLAYRASEVEMAAARARLDAAGCGRASPLIGLQVASFPTKAYRDWPVEHFAELCERIATRWPQAHFLIFGGPEEKTRTVWLKGRLGSRASLFAGQLSLRETTALMGLTDCYVGIDTGPTHLMSTWDIPMVAMYHCLSSAAHTGPLDHPLAYLIDHPATGSERCGETSAMAEISVDAVLAQVERALADHPPRLR</sequence>
<dbReference type="RefSeq" id="WP_145771834.1">
    <property type="nucleotide sequence ID" value="NZ_LR778301.1"/>
</dbReference>
<gene>
    <name evidence="3" type="ORF">DENOEST_3217</name>
</gene>
<organism evidence="3 4">
    <name type="scientific">Denitratisoma oestradiolicum</name>
    <dbReference type="NCBI Taxonomy" id="311182"/>
    <lineage>
        <taxon>Bacteria</taxon>
        <taxon>Pseudomonadati</taxon>
        <taxon>Pseudomonadota</taxon>
        <taxon>Betaproteobacteria</taxon>
        <taxon>Nitrosomonadales</taxon>
        <taxon>Sterolibacteriaceae</taxon>
        <taxon>Denitratisoma</taxon>
    </lineage>
</organism>
<name>A0A6S6Y0T2_9PROT</name>
<keyword evidence="2" id="KW-0808">Transferase</keyword>
<dbReference type="InterPro" id="IPR002201">
    <property type="entry name" value="Glyco_trans_9"/>
</dbReference>
<dbReference type="KEGG" id="doe:DENOEST_3217"/>
<proteinExistence type="predicted"/>
<evidence type="ECO:0000256" key="2">
    <source>
        <dbReference type="ARBA" id="ARBA00022679"/>
    </source>
</evidence>
<dbReference type="OrthoDB" id="9797795at2"/>
<protein>
    <submittedName>
        <fullName evidence="3">Uncharacterized protein</fullName>
    </submittedName>
</protein>
<dbReference type="InterPro" id="IPR051199">
    <property type="entry name" value="LPS_LOS_Heptosyltrfase"/>
</dbReference>
<reference evidence="3 4" key="1">
    <citation type="submission" date="2020-03" db="EMBL/GenBank/DDBJ databases">
        <authorList>
            <consortium name="Genoscope - CEA"/>
            <person name="William W."/>
        </authorList>
    </citation>
    <scope>NUCLEOTIDE SEQUENCE [LARGE SCALE GENOMIC DNA]</scope>
    <source>
        <strain evidence="4">DSM 16959</strain>
    </source>
</reference>
<dbReference type="Gene3D" id="3.40.50.2000">
    <property type="entry name" value="Glycogen Phosphorylase B"/>
    <property type="match status" value="2"/>
</dbReference>
<evidence type="ECO:0000313" key="4">
    <source>
        <dbReference type="Proteomes" id="UP000515733"/>
    </source>
</evidence>
<dbReference type="AlphaFoldDB" id="A0A6S6Y0T2"/>
<keyword evidence="1" id="KW-0328">Glycosyltransferase</keyword>
<dbReference type="EMBL" id="LR778301">
    <property type="protein sequence ID" value="CAB1370371.1"/>
    <property type="molecule type" value="Genomic_DNA"/>
</dbReference>
<dbReference type="GO" id="GO:0005829">
    <property type="term" value="C:cytosol"/>
    <property type="evidence" value="ECO:0007669"/>
    <property type="project" value="TreeGrafter"/>
</dbReference>